<evidence type="ECO:0000313" key="2">
    <source>
        <dbReference type="Proteomes" id="UP000007148"/>
    </source>
</evidence>
<gene>
    <name evidence="1" type="ORF">PIIN_05214</name>
</gene>
<proteinExistence type="predicted"/>
<evidence type="ECO:0000313" key="1">
    <source>
        <dbReference type="EMBL" id="CCA71275.1"/>
    </source>
</evidence>
<reference evidence="1 2" key="1">
    <citation type="journal article" date="2011" name="PLoS Pathog.">
        <title>Endophytic Life Strategies Decoded by Genome and Transcriptome Analyses of the Mutualistic Root Symbiont Piriformospora indica.</title>
        <authorList>
            <person name="Zuccaro A."/>
            <person name="Lahrmann U."/>
            <person name="Guldener U."/>
            <person name="Langen G."/>
            <person name="Pfiffi S."/>
            <person name="Biedenkopf D."/>
            <person name="Wong P."/>
            <person name="Samans B."/>
            <person name="Grimm C."/>
            <person name="Basiewicz M."/>
            <person name="Murat C."/>
            <person name="Martin F."/>
            <person name="Kogel K.H."/>
        </authorList>
    </citation>
    <scope>NUCLEOTIDE SEQUENCE [LARGE SCALE GENOMIC DNA]</scope>
    <source>
        <strain evidence="1 2">DSM 11827</strain>
    </source>
</reference>
<dbReference type="Proteomes" id="UP000007148">
    <property type="component" value="Unassembled WGS sequence"/>
</dbReference>
<dbReference type="HOGENOM" id="CLU_114237_0_0_1"/>
<dbReference type="InParanoid" id="G4TIZ7"/>
<comment type="caution">
    <text evidence="1">The sequence shown here is derived from an EMBL/GenBank/DDBJ whole genome shotgun (WGS) entry which is preliminary data.</text>
</comment>
<dbReference type="OrthoDB" id="3361196at2759"/>
<keyword evidence="2" id="KW-1185">Reference proteome</keyword>
<protein>
    <submittedName>
        <fullName evidence="1">Uncharacterized protein</fullName>
    </submittedName>
</protein>
<sequence>MQPRVPLALALAVQLLVLGQILSWTTLMTFATPVATADIDERAPVPTAEALSLHRQFRRTEFPDTPVSCKFCELHFNEIDSCANASVVFSNVAAILWNPKDFISVINCACTDTFKSTYPQCVDCFEQTNQTVFLEPSGGNLSSIVVGMRQICALGSAIFGGVASANSQLPGQTPVPAPTSGALRRAFIIARSGDGGILLLTALSTVLLGLTTGVWTAL</sequence>
<accession>G4TIZ7</accession>
<name>G4TIZ7_SERID</name>
<dbReference type="eggNOG" id="ENOG502S8C1">
    <property type="taxonomic scope" value="Eukaryota"/>
</dbReference>
<dbReference type="EMBL" id="CAFZ01000113">
    <property type="protein sequence ID" value="CCA71275.1"/>
    <property type="molecule type" value="Genomic_DNA"/>
</dbReference>
<organism evidence="1 2">
    <name type="scientific">Serendipita indica (strain DSM 11827)</name>
    <name type="common">Root endophyte fungus</name>
    <name type="synonym">Piriformospora indica</name>
    <dbReference type="NCBI Taxonomy" id="1109443"/>
    <lineage>
        <taxon>Eukaryota</taxon>
        <taxon>Fungi</taxon>
        <taxon>Dikarya</taxon>
        <taxon>Basidiomycota</taxon>
        <taxon>Agaricomycotina</taxon>
        <taxon>Agaricomycetes</taxon>
        <taxon>Sebacinales</taxon>
        <taxon>Serendipitaceae</taxon>
        <taxon>Serendipita</taxon>
    </lineage>
</organism>
<dbReference type="AlphaFoldDB" id="G4TIZ7"/>